<dbReference type="InterPro" id="IPR050426">
    <property type="entry name" value="Glycosyltransferase_28"/>
</dbReference>
<dbReference type="PANTHER" id="PTHR48050:SF13">
    <property type="entry name" value="STEROL 3-BETA-GLUCOSYLTRANSFERASE UGT80A2"/>
    <property type="match status" value="1"/>
</dbReference>
<gene>
    <name evidence="2" type="ORF">B0I35DRAFT_330292</name>
</gene>
<dbReference type="Pfam" id="PF00201">
    <property type="entry name" value="UDPGT"/>
    <property type="match status" value="1"/>
</dbReference>
<dbReference type="Proteomes" id="UP000813444">
    <property type="component" value="Unassembled WGS sequence"/>
</dbReference>
<dbReference type="Gene3D" id="3.40.50.2000">
    <property type="entry name" value="Glycogen Phosphorylase B"/>
    <property type="match status" value="1"/>
</dbReference>
<organism evidence="2 3">
    <name type="scientific">Stachybotrys elegans</name>
    <dbReference type="NCBI Taxonomy" id="80388"/>
    <lineage>
        <taxon>Eukaryota</taxon>
        <taxon>Fungi</taxon>
        <taxon>Dikarya</taxon>
        <taxon>Ascomycota</taxon>
        <taxon>Pezizomycotina</taxon>
        <taxon>Sordariomycetes</taxon>
        <taxon>Hypocreomycetidae</taxon>
        <taxon>Hypocreales</taxon>
        <taxon>Stachybotryaceae</taxon>
        <taxon>Stachybotrys</taxon>
    </lineage>
</organism>
<evidence type="ECO:0008006" key="4">
    <source>
        <dbReference type="Google" id="ProtNLM"/>
    </source>
</evidence>
<accession>A0A8K0SU09</accession>
<dbReference type="OrthoDB" id="21502at2759"/>
<comment type="caution">
    <text evidence="2">The sequence shown here is derived from an EMBL/GenBank/DDBJ whole genome shotgun (WGS) entry which is preliminary data.</text>
</comment>
<feature type="non-terminal residue" evidence="2">
    <location>
        <position position="1"/>
    </location>
</feature>
<proteinExistence type="predicted"/>
<dbReference type="EMBL" id="JAGPNK010000005">
    <property type="protein sequence ID" value="KAH7320703.1"/>
    <property type="molecule type" value="Genomic_DNA"/>
</dbReference>
<dbReference type="GO" id="GO:0016906">
    <property type="term" value="F:sterol 3-beta-glucosyltransferase activity"/>
    <property type="evidence" value="ECO:0007669"/>
    <property type="project" value="UniProtKB-ARBA"/>
</dbReference>
<evidence type="ECO:0000313" key="3">
    <source>
        <dbReference type="Proteomes" id="UP000813444"/>
    </source>
</evidence>
<dbReference type="FunFam" id="3.40.50.2000:FF:000009">
    <property type="entry name" value="Sterol 3-beta-glucosyltransferase UGT80A2"/>
    <property type="match status" value="1"/>
</dbReference>
<name>A0A8K0SU09_9HYPO</name>
<dbReference type="PANTHER" id="PTHR48050">
    <property type="entry name" value="STEROL 3-BETA-GLUCOSYLTRANSFERASE"/>
    <property type="match status" value="1"/>
</dbReference>
<evidence type="ECO:0000256" key="1">
    <source>
        <dbReference type="ARBA" id="ARBA00022679"/>
    </source>
</evidence>
<dbReference type="SUPFAM" id="SSF53756">
    <property type="entry name" value="UDP-Glycosyltransferase/glycogen phosphorylase"/>
    <property type="match status" value="1"/>
</dbReference>
<feature type="non-terminal residue" evidence="2">
    <location>
        <position position="183"/>
    </location>
</feature>
<dbReference type="AlphaFoldDB" id="A0A8K0SU09"/>
<keyword evidence="1" id="KW-0808">Transferase</keyword>
<evidence type="ECO:0000313" key="2">
    <source>
        <dbReference type="EMBL" id="KAH7320703.1"/>
    </source>
</evidence>
<sequence>HRFRRNSLAFGSFLNRLRAVGVPHACLWSSQVLPKSTEWNELVEVVGYTFPEDDVDYVPPRSLESFLDTDQPVLAIGFGSMVVPHPNKTISIITEAVGRLGAKAVICGVWPKAATEMLSTSDDVYFIQDVPHAWLLRHVQGFVHHGGAGHTAAGIKAGVPMLVLPFFLDQNFWAAKVCQMKLG</sequence>
<keyword evidence="3" id="KW-1185">Reference proteome</keyword>
<protein>
    <recommendedName>
        <fullName evidence="4">Glycosyltransferase family 28 N-terminal domain-containing protein</fullName>
    </recommendedName>
</protein>
<reference evidence="2" key="1">
    <citation type="journal article" date="2021" name="Nat. Commun.">
        <title>Genetic determinants of endophytism in the Arabidopsis root mycobiome.</title>
        <authorList>
            <person name="Mesny F."/>
            <person name="Miyauchi S."/>
            <person name="Thiergart T."/>
            <person name="Pickel B."/>
            <person name="Atanasova L."/>
            <person name="Karlsson M."/>
            <person name="Huettel B."/>
            <person name="Barry K.W."/>
            <person name="Haridas S."/>
            <person name="Chen C."/>
            <person name="Bauer D."/>
            <person name="Andreopoulos W."/>
            <person name="Pangilinan J."/>
            <person name="LaButti K."/>
            <person name="Riley R."/>
            <person name="Lipzen A."/>
            <person name="Clum A."/>
            <person name="Drula E."/>
            <person name="Henrissat B."/>
            <person name="Kohler A."/>
            <person name="Grigoriev I.V."/>
            <person name="Martin F.M."/>
            <person name="Hacquard S."/>
        </authorList>
    </citation>
    <scope>NUCLEOTIDE SEQUENCE</scope>
    <source>
        <strain evidence="2">MPI-CAGE-CH-0235</strain>
    </source>
</reference>
<dbReference type="InterPro" id="IPR002213">
    <property type="entry name" value="UDP_glucos_trans"/>
</dbReference>